<gene>
    <name evidence="2" type="ORF">SDC9_140048</name>
</gene>
<accession>A0A645DX49</accession>
<feature type="transmembrane region" description="Helical" evidence="1">
    <location>
        <begin position="105"/>
        <end position="134"/>
    </location>
</feature>
<keyword evidence="1" id="KW-0472">Membrane</keyword>
<evidence type="ECO:0000313" key="2">
    <source>
        <dbReference type="EMBL" id="MPM92912.1"/>
    </source>
</evidence>
<evidence type="ECO:0000256" key="1">
    <source>
        <dbReference type="SAM" id="Phobius"/>
    </source>
</evidence>
<comment type="caution">
    <text evidence="2">The sequence shown here is derived from an EMBL/GenBank/DDBJ whole genome shotgun (WGS) entry which is preliminary data.</text>
</comment>
<feature type="transmembrane region" description="Helical" evidence="1">
    <location>
        <begin position="38"/>
        <end position="59"/>
    </location>
</feature>
<sequence length="135" mass="15035">MFCPSTYLSILILKLYLSESELATDLKVRFPFVLNPTFFMATPLIVIFALLYSSFVGLASILSQSFCATSILMSITLSFLNIESYSAVFCDDVVLKVTSLLDVYILYPAVVTVINANKLAAIIFSVLLFIFILLY</sequence>
<proteinExistence type="predicted"/>
<dbReference type="AlphaFoldDB" id="A0A645DX49"/>
<protein>
    <submittedName>
        <fullName evidence="2">Uncharacterized protein</fullName>
    </submittedName>
</protein>
<keyword evidence="1" id="KW-0812">Transmembrane</keyword>
<reference evidence="2" key="1">
    <citation type="submission" date="2019-08" db="EMBL/GenBank/DDBJ databases">
        <authorList>
            <person name="Kucharzyk K."/>
            <person name="Murdoch R.W."/>
            <person name="Higgins S."/>
            <person name="Loffler F."/>
        </authorList>
    </citation>
    <scope>NUCLEOTIDE SEQUENCE</scope>
</reference>
<organism evidence="2">
    <name type="scientific">bioreactor metagenome</name>
    <dbReference type="NCBI Taxonomy" id="1076179"/>
    <lineage>
        <taxon>unclassified sequences</taxon>
        <taxon>metagenomes</taxon>
        <taxon>ecological metagenomes</taxon>
    </lineage>
</organism>
<feature type="transmembrane region" description="Helical" evidence="1">
    <location>
        <begin position="66"/>
        <end position="85"/>
    </location>
</feature>
<name>A0A645DX49_9ZZZZ</name>
<keyword evidence="1" id="KW-1133">Transmembrane helix</keyword>
<dbReference type="EMBL" id="VSSQ01039789">
    <property type="protein sequence ID" value="MPM92912.1"/>
    <property type="molecule type" value="Genomic_DNA"/>
</dbReference>